<evidence type="ECO:0000313" key="11">
    <source>
        <dbReference type="RefSeq" id="XP_033580591.1"/>
    </source>
</evidence>
<feature type="domain" description="Heme haloperoxidase family profile" evidence="8">
    <location>
        <begin position="1"/>
        <end position="202"/>
    </location>
</feature>
<dbReference type="PANTHER" id="PTHR33577:SF16">
    <property type="entry name" value="HEME HALOPEROXIDASE FAMILY PROFILE DOMAIN-CONTAINING PROTEIN"/>
    <property type="match status" value="1"/>
</dbReference>
<gene>
    <name evidence="9 11" type="ORF">BDZ99DRAFT_557545</name>
</gene>
<dbReference type="OrthoDB" id="407298at2759"/>
<evidence type="ECO:0000259" key="8">
    <source>
        <dbReference type="PROSITE" id="PS51405"/>
    </source>
</evidence>
<reference evidence="11" key="3">
    <citation type="submission" date="2025-04" db="UniProtKB">
        <authorList>
            <consortium name="RefSeq"/>
        </authorList>
    </citation>
    <scope>IDENTIFICATION</scope>
    <source>
        <strain evidence="11">CBS 304.34</strain>
    </source>
</reference>
<name>A0A6A6Z080_9PEZI</name>
<reference evidence="9 11" key="1">
    <citation type="journal article" date="2020" name="Stud. Mycol.">
        <title>101 Dothideomycetes genomes: a test case for predicting lifestyles and emergence of pathogens.</title>
        <authorList>
            <person name="Haridas S."/>
            <person name="Albert R."/>
            <person name="Binder M."/>
            <person name="Bloem J."/>
            <person name="Labutti K."/>
            <person name="Salamov A."/>
            <person name="Andreopoulos B."/>
            <person name="Baker S."/>
            <person name="Barry K."/>
            <person name="Bills G."/>
            <person name="Bluhm B."/>
            <person name="Cannon C."/>
            <person name="Castanera R."/>
            <person name="Culley D."/>
            <person name="Daum C."/>
            <person name="Ezra D."/>
            <person name="Gonzalez J."/>
            <person name="Henrissat B."/>
            <person name="Kuo A."/>
            <person name="Liang C."/>
            <person name="Lipzen A."/>
            <person name="Lutzoni F."/>
            <person name="Magnuson J."/>
            <person name="Mondo S."/>
            <person name="Nolan M."/>
            <person name="Ohm R."/>
            <person name="Pangilinan J."/>
            <person name="Park H.-J."/>
            <person name="Ramirez L."/>
            <person name="Alfaro M."/>
            <person name="Sun H."/>
            <person name="Tritt A."/>
            <person name="Yoshinaga Y."/>
            <person name="Zwiers L.-H."/>
            <person name="Turgeon B."/>
            <person name="Goodwin S."/>
            <person name="Spatafora J."/>
            <person name="Crous P."/>
            <person name="Grigoriev I."/>
        </authorList>
    </citation>
    <scope>NUCLEOTIDE SEQUENCE</scope>
    <source>
        <strain evidence="9 11">CBS 304.34</strain>
    </source>
</reference>
<organism evidence="9">
    <name type="scientific">Mytilinidion resinicola</name>
    <dbReference type="NCBI Taxonomy" id="574789"/>
    <lineage>
        <taxon>Eukaryota</taxon>
        <taxon>Fungi</taxon>
        <taxon>Dikarya</taxon>
        <taxon>Ascomycota</taxon>
        <taxon>Pezizomycotina</taxon>
        <taxon>Dothideomycetes</taxon>
        <taxon>Pleosporomycetidae</taxon>
        <taxon>Mytilinidiales</taxon>
        <taxon>Mytilinidiaceae</taxon>
        <taxon>Mytilinidion</taxon>
    </lineage>
</organism>
<evidence type="ECO:0000256" key="1">
    <source>
        <dbReference type="ARBA" id="ARBA00001970"/>
    </source>
</evidence>
<evidence type="ECO:0000256" key="3">
    <source>
        <dbReference type="ARBA" id="ARBA00022617"/>
    </source>
</evidence>
<dbReference type="EMBL" id="MU003696">
    <property type="protein sequence ID" value="KAF2813627.1"/>
    <property type="molecule type" value="Genomic_DNA"/>
</dbReference>
<evidence type="ECO:0000256" key="7">
    <source>
        <dbReference type="ARBA" id="ARBA00025795"/>
    </source>
</evidence>
<dbReference type="PROSITE" id="PS51405">
    <property type="entry name" value="HEME_HALOPEROXIDASE"/>
    <property type="match status" value="1"/>
</dbReference>
<evidence type="ECO:0000313" key="9">
    <source>
        <dbReference type="EMBL" id="KAF2813627.1"/>
    </source>
</evidence>
<evidence type="ECO:0000256" key="4">
    <source>
        <dbReference type="ARBA" id="ARBA00022723"/>
    </source>
</evidence>
<comment type="cofactor">
    <cofactor evidence="1">
        <name>heme b</name>
        <dbReference type="ChEBI" id="CHEBI:60344"/>
    </cofactor>
</comment>
<protein>
    <recommendedName>
        <fullName evidence="8">Heme haloperoxidase family profile domain-containing protein</fullName>
    </recommendedName>
</protein>
<dbReference type="Gene3D" id="1.10.489.10">
    <property type="entry name" value="Chloroperoxidase-like"/>
    <property type="match status" value="1"/>
</dbReference>
<dbReference type="RefSeq" id="XP_033580591.1">
    <property type="nucleotide sequence ID" value="XM_033727205.1"/>
</dbReference>
<keyword evidence="2" id="KW-0575">Peroxidase</keyword>
<comment type="similarity">
    <text evidence="7">Belongs to the chloroperoxidase family.</text>
</comment>
<dbReference type="PANTHER" id="PTHR33577">
    <property type="entry name" value="STERIGMATOCYSTIN BIOSYNTHESIS PEROXIDASE STCC-RELATED"/>
    <property type="match status" value="1"/>
</dbReference>
<dbReference type="GO" id="GO:0046872">
    <property type="term" value="F:metal ion binding"/>
    <property type="evidence" value="ECO:0007669"/>
    <property type="project" value="UniProtKB-KW"/>
</dbReference>
<dbReference type="InterPro" id="IPR000028">
    <property type="entry name" value="Chloroperoxidase"/>
</dbReference>
<reference evidence="11" key="2">
    <citation type="submission" date="2020-04" db="EMBL/GenBank/DDBJ databases">
        <authorList>
            <consortium name="NCBI Genome Project"/>
        </authorList>
    </citation>
    <scope>NUCLEOTIDE SEQUENCE</scope>
    <source>
        <strain evidence="11">CBS 304.34</strain>
    </source>
</reference>
<keyword evidence="6" id="KW-0408">Iron</keyword>
<accession>A0A6A6Z080</accession>
<evidence type="ECO:0000313" key="10">
    <source>
        <dbReference type="Proteomes" id="UP000504636"/>
    </source>
</evidence>
<proteinExistence type="inferred from homology"/>
<keyword evidence="3" id="KW-0349">Heme</keyword>
<dbReference type="GeneID" id="54468098"/>
<keyword evidence="10" id="KW-1185">Reference proteome</keyword>
<keyword evidence="4" id="KW-0479">Metal-binding</keyword>
<evidence type="ECO:0000256" key="6">
    <source>
        <dbReference type="ARBA" id="ARBA00023004"/>
    </source>
</evidence>
<sequence>MGLDLGTLIAVMGTVYSRNPLSLDPGFSIGGKSSKVSNILATCLEYAGKPRGLSAAHNLIEADAPNTRDDVYLTRDASTMNMTKFLEIYDSMGDGVLTFDDVGAVLPSNLRKARHRILISIVGPYTGMIGRNAGYAFAIRLLNNHSVENPLGQMTKNVLKSFWAVYDDDKPPSGLVYGKGHEQIPSNWYRIPVDYTLVRLNVDLFQWYLKYPATLSIGGNTGKVNSFVGLNFDDITGGVLNSASLLEGNSLMCFVLEVVKTFAPNSLATLFKTLATPLELVTDYCCADSKPCVP</sequence>
<dbReference type="InterPro" id="IPR036851">
    <property type="entry name" value="Chloroperoxidase-like_sf"/>
</dbReference>
<dbReference type="GO" id="GO:0004601">
    <property type="term" value="F:peroxidase activity"/>
    <property type="evidence" value="ECO:0007669"/>
    <property type="project" value="UniProtKB-KW"/>
</dbReference>
<evidence type="ECO:0000256" key="5">
    <source>
        <dbReference type="ARBA" id="ARBA00023002"/>
    </source>
</evidence>
<dbReference type="Proteomes" id="UP000504636">
    <property type="component" value="Unplaced"/>
</dbReference>
<evidence type="ECO:0000256" key="2">
    <source>
        <dbReference type="ARBA" id="ARBA00022559"/>
    </source>
</evidence>
<keyword evidence="5" id="KW-0560">Oxidoreductase</keyword>
<dbReference type="AlphaFoldDB" id="A0A6A6Z080"/>
<dbReference type="Pfam" id="PF01328">
    <property type="entry name" value="Peroxidase_2"/>
    <property type="match status" value="1"/>
</dbReference>